<dbReference type="GO" id="GO:0005802">
    <property type="term" value="C:trans-Golgi network"/>
    <property type="evidence" value="ECO:0007669"/>
    <property type="project" value="TreeGrafter"/>
</dbReference>
<feature type="compositionally biased region" description="Gly residues" evidence="6">
    <location>
        <begin position="472"/>
        <end position="483"/>
    </location>
</feature>
<dbReference type="InterPro" id="IPR052653">
    <property type="entry name" value="ARF-binding"/>
</dbReference>
<evidence type="ECO:0000259" key="7">
    <source>
        <dbReference type="PROSITE" id="PS50179"/>
    </source>
</evidence>
<feature type="compositionally biased region" description="Low complexity" evidence="6">
    <location>
        <begin position="8"/>
        <end position="18"/>
    </location>
</feature>
<evidence type="ECO:0000259" key="8">
    <source>
        <dbReference type="PROSITE" id="PS50909"/>
    </source>
</evidence>
<dbReference type="PROSITE" id="PS50179">
    <property type="entry name" value="VHS"/>
    <property type="match status" value="1"/>
</dbReference>
<dbReference type="GO" id="GO:0043130">
    <property type="term" value="F:ubiquitin binding"/>
    <property type="evidence" value="ECO:0007669"/>
    <property type="project" value="InterPro"/>
</dbReference>
<name>A0A9P7B4C5_RHOMI</name>
<evidence type="ECO:0000256" key="4">
    <source>
        <dbReference type="ARBA" id="ARBA00023034"/>
    </source>
</evidence>
<evidence type="ECO:0000256" key="3">
    <source>
        <dbReference type="ARBA" id="ARBA00022927"/>
    </source>
</evidence>
<dbReference type="PANTHER" id="PTHR47180:SF1">
    <property type="entry name" value="ADP-RIBOSYLATION FACTOR-BINDING PROTEIN GGA1-RELATED"/>
    <property type="match status" value="1"/>
</dbReference>
<organism evidence="9 10">
    <name type="scientific">Rhodotorula mucilaginosa</name>
    <name type="common">Yeast</name>
    <name type="synonym">Rhodotorula rubra</name>
    <dbReference type="NCBI Taxonomy" id="5537"/>
    <lineage>
        <taxon>Eukaryota</taxon>
        <taxon>Fungi</taxon>
        <taxon>Dikarya</taxon>
        <taxon>Basidiomycota</taxon>
        <taxon>Pucciniomycotina</taxon>
        <taxon>Microbotryomycetes</taxon>
        <taxon>Sporidiobolales</taxon>
        <taxon>Sporidiobolaceae</taxon>
        <taxon>Rhodotorula</taxon>
    </lineage>
</organism>
<dbReference type="InterPro" id="IPR008942">
    <property type="entry name" value="ENTH_VHS"/>
</dbReference>
<dbReference type="InterPro" id="IPR004152">
    <property type="entry name" value="GAT_dom"/>
</dbReference>
<evidence type="ECO:0000256" key="5">
    <source>
        <dbReference type="ARBA" id="ARBA00053552"/>
    </source>
</evidence>
<dbReference type="CDD" id="cd14235">
    <property type="entry name" value="GAT_GGA_fungi"/>
    <property type="match status" value="1"/>
</dbReference>
<dbReference type="OrthoDB" id="2018246at2759"/>
<dbReference type="FunFam" id="1.25.40.90:FF:000008">
    <property type="entry name" value="VHS domain protein"/>
    <property type="match status" value="1"/>
</dbReference>
<feature type="compositionally biased region" description="Polar residues" evidence="6">
    <location>
        <begin position="518"/>
        <end position="561"/>
    </location>
</feature>
<feature type="compositionally biased region" description="Low complexity" evidence="6">
    <location>
        <begin position="568"/>
        <end position="586"/>
    </location>
</feature>
<dbReference type="EMBL" id="PUHQ01000075">
    <property type="protein sequence ID" value="KAG0657851.1"/>
    <property type="molecule type" value="Genomic_DNA"/>
</dbReference>
<dbReference type="InterPro" id="IPR038425">
    <property type="entry name" value="GAT_sf"/>
</dbReference>
<dbReference type="CDD" id="cd16998">
    <property type="entry name" value="VHS_GGA_fungi"/>
    <property type="match status" value="1"/>
</dbReference>
<sequence>MASHHRATATSSWATTSSPSPPPSAARFGQPPTAKETLVAYIERACDPSLHEPNLSLDLEIADLINSKKANTPREAAVEVVRLINHRNTHVAMLALHASPSPRTVHGLVHLLDILVKNCGYPFHLQISTKEFLNELVRRFPERPPTFPPPPMKKILELVHEWKNTICVTSKHKEDLVHIRDMHRLLSYKGYRFPDFDRRAVQVLNPTENLQTPDELEEEDREAQAAASLLSCVRNIDLTRLRLTSCTSSKTAQKLQELIRRGTPKDLAAAQELMKIMAGAEPEKKPNYEAQVSKELDRVQQRVLLLNEMLNNAAPKERFVEGDAYDQIAKKCRHVQPKLQKWIADSAESNPDAMGKVPAVFLIMRATTLSRPGTGPLLPRLTQRASLDRKDGVPLFLQSASTELSAQYRLSSGGAGSKARAQAQQVSLIDFDDDDAFAAPTPPAVSTPSAMTTANNNAGPSNPLDDLASLSLGGGGVGGGLGSGQSQQTNGGGSGGSLFDLNAAFGAPAPAQQQQQQRPFGSNTSSSMMMPSWANGSASNAPMGSVRPMQQQQPVAGTFFSNPAVRYSSPSGSGSPSPSPSPSVTTFGGGSSSGLGSISLGAPAPPVPPKQQQQQQQKDAFADLLGDF</sequence>
<dbReference type="Gene3D" id="1.25.40.90">
    <property type="match status" value="1"/>
</dbReference>
<reference evidence="9 10" key="1">
    <citation type="submission" date="2020-11" db="EMBL/GenBank/DDBJ databases">
        <title>Kefir isolates.</title>
        <authorList>
            <person name="Marcisauskas S."/>
            <person name="Kim Y."/>
            <person name="Blasche S."/>
        </authorList>
    </citation>
    <scope>NUCLEOTIDE SEQUENCE [LARGE SCALE GENOMIC DNA]</scope>
    <source>
        <strain evidence="9 10">KR</strain>
    </source>
</reference>
<evidence type="ECO:0000256" key="1">
    <source>
        <dbReference type="ARBA" id="ARBA00004601"/>
    </source>
</evidence>
<dbReference type="AlphaFoldDB" id="A0A9P7B4C5"/>
<dbReference type="PROSITE" id="PS50909">
    <property type="entry name" value="GAT"/>
    <property type="match status" value="1"/>
</dbReference>
<keyword evidence="10" id="KW-1185">Reference proteome</keyword>
<dbReference type="GO" id="GO:0006895">
    <property type="term" value="P:Golgi to endosome transport"/>
    <property type="evidence" value="ECO:0007669"/>
    <property type="project" value="TreeGrafter"/>
</dbReference>
<dbReference type="GO" id="GO:0005829">
    <property type="term" value="C:cytosol"/>
    <property type="evidence" value="ECO:0007669"/>
    <property type="project" value="GOC"/>
</dbReference>
<protein>
    <recommendedName>
        <fullName evidence="11">VHS domain-containing protein</fullName>
    </recommendedName>
</protein>
<evidence type="ECO:0000256" key="6">
    <source>
        <dbReference type="SAM" id="MobiDB-lite"/>
    </source>
</evidence>
<feature type="region of interest" description="Disordered" evidence="6">
    <location>
        <begin position="1"/>
        <end position="30"/>
    </location>
</feature>
<dbReference type="SUPFAM" id="SSF89009">
    <property type="entry name" value="GAT-like domain"/>
    <property type="match status" value="1"/>
</dbReference>
<evidence type="ECO:0000256" key="2">
    <source>
        <dbReference type="ARBA" id="ARBA00022448"/>
    </source>
</evidence>
<keyword evidence="2" id="KW-0813">Transport</keyword>
<keyword evidence="4" id="KW-0333">Golgi apparatus</keyword>
<feature type="compositionally biased region" description="Low complexity" evidence="6">
    <location>
        <begin position="507"/>
        <end position="517"/>
    </location>
</feature>
<gene>
    <name evidence="9" type="ORF">C6P46_006213</name>
</gene>
<evidence type="ECO:0000313" key="9">
    <source>
        <dbReference type="EMBL" id="KAG0657851.1"/>
    </source>
</evidence>
<dbReference type="GO" id="GO:0035091">
    <property type="term" value="F:phosphatidylinositol binding"/>
    <property type="evidence" value="ECO:0007669"/>
    <property type="project" value="InterPro"/>
</dbReference>
<proteinExistence type="predicted"/>
<dbReference type="Proteomes" id="UP000777482">
    <property type="component" value="Unassembled WGS sequence"/>
</dbReference>
<dbReference type="PANTHER" id="PTHR47180">
    <property type="entry name" value="ADP-RIBOSYLATION FACTOR-BINDING PROTEIN GGA1-RELATED"/>
    <property type="match status" value="1"/>
</dbReference>
<evidence type="ECO:0000313" key="10">
    <source>
        <dbReference type="Proteomes" id="UP000777482"/>
    </source>
</evidence>
<feature type="domain" description="GAT" evidence="8">
    <location>
        <begin position="248"/>
        <end position="376"/>
    </location>
</feature>
<dbReference type="Gene3D" id="1.20.58.160">
    <property type="match status" value="1"/>
</dbReference>
<dbReference type="SUPFAM" id="SSF48464">
    <property type="entry name" value="ENTH/VHS domain"/>
    <property type="match status" value="1"/>
</dbReference>
<dbReference type="Pfam" id="PF03127">
    <property type="entry name" value="GAT"/>
    <property type="match status" value="1"/>
</dbReference>
<comment type="function">
    <text evidence="5">May play a role in the regulation of membrane traffic through the trans-Golgi network.</text>
</comment>
<comment type="caution">
    <text evidence="9">The sequence shown here is derived from an EMBL/GenBank/DDBJ whole genome shotgun (WGS) entry which is preliminary data.</text>
</comment>
<dbReference type="GO" id="GO:0043328">
    <property type="term" value="P:protein transport to vacuole involved in ubiquitin-dependent protein catabolic process via the multivesicular body sorting pathway"/>
    <property type="evidence" value="ECO:0007669"/>
    <property type="project" value="TreeGrafter"/>
</dbReference>
<feature type="region of interest" description="Disordered" evidence="6">
    <location>
        <begin position="434"/>
        <end position="628"/>
    </location>
</feature>
<dbReference type="GO" id="GO:0006896">
    <property type="term" value="P:Golgi to vacuole transport"/>
    <property type="evidence" value="ECO:0007669"/>
    <property type="project" value="UniProtKB-ARBA"/>
</dbReference>
<keyword evidence="3" id="KW-0653">Protein transport</keyword>
<dbReference type="Pfam" id="PF00790">
    <property type="entry name" value="VHS"/>
    <property type="match status" value="1"/>
</dbReference>
<feature type="domain" description="VHS" evidence="7">
    <location>
        <begin position="45"/>
        <end position="194"/>
    </location>
</feature>
<dbReference type="SMART" id="SM00288">
    <property type="entry name" value="VHS"/>
    <property type="match status" value="1"/>
</dbReference>
<dbReference type="InterPro" id="IPR002014">
    <property type="entry name" value="VHS_dom"/>
</dbReference>
<evidence type="ECO:0008006" key="11">
    <source>
        <dbReference type="Google" id="ProtNLM"/>
    </source>
</evidence>
<accession>A0A9P7B4C5</accession>
<comment type="subcellular location">
    <subcellularLocation>
        <location evidence="1">Golgi apparatus</location>
        <location evidence="1">trans-Golgi network</location>
    </subcellularLocation>
</comment>